<evidence type="ECO:0000256" key="3">
    <source>
        <dbReference type="ARBA" id="ARBA00022737"/>
    </source>
</evidence>
<keyword evidence="12" id="KW-1185">Reference proteome</keyword>
<dbReference type="Pfam" id="PF23559">
    <property type="entry name" value="WHD_DRP"/>
    <property type="match status" value="1"/>
</dbReference>
<evidence type="ECO:0000256" key="1">
    <source>
        <dbReference type="ARBA" id="ARBA00008894"/>
    </source>
</evidence>
<protein>
    <submittedName>
        <fullName evidence="11">Uncharacterized protein</fullName>
    </submittedName>
</protein>
<evidence type="ECO:0000256" key="2">
    <source>
        <dbReference type="ARBA" id="ARBA00022614"/>
    </source>
</evidence>
<keyword evidence="2" id="KW-0433">Leucine-rich repeat</keyword>
<keyword evidence="5" id="KW-0611">Plant defense</keyword>
<dbReference type="InterPro" id="IPR027417">
    <property type="entry name" value="P-loop_NTPase"/>
</dbReference>
<evidence type="ECO:0000256" key="5">
    <source>
        <dbReference type="ARBA" id="ARBA00022821"/>
    </source>
</evidence>
<dbReference type="InterPro" id="IPR002182">
    <property type="entry name" value="NB-ARC"/>
</dbReference>
<dbReference type="InterPro" id="IPR055414">
    <property type="entry name" value="LRR_R13L4/SHOC2-like"/>
</dbReference>
<evidence type="ECO:0000313" key="12">
    <source>
        <dbReference type="Proteomes" id="UP000604825"/>
    </source>
</evidence>
<dbReference type="GO" id="GO:0006952">
    <property type="term" value="P:defense response"/>
    <property type="evidence" value="ECO:0007669"/>
    <property type="project" value="UniProtKB-KW"/>
</dbReference>
<keyword evidence="3" id="KW-0677">Repeat</keyword>
<evidence type="ECO:0000259" key="10">
    <source>
        <dbReference type="Pfam" id="PF23598"/>
    </source>
</evidence>
<dbReference type="AlphaFoldDB" id="A0A811RQI1"/>
<gene>
    <name evidence="11" type="ORF">NCGR_LOCUS56132</name>
</gene>
<comment type="caution">
    <text evidence="11">The sequence shown here is derived from an EMBL/GenBank/DDBJ whole genome shotgun (WGS) entry which is preliminary data.</text>
</comment>
<dbReference type="InterPro" id="IPR038005">
    <property type="entry name" value="RX-like_CC"/>
</dbReference>
<comment type="similarity">
    <text evidence="1">Belongs to the disease resistance NB-LRR family.</text>
</comment>
<dbReference type="InterPro" id="IPR041118">
    <property type="entry name" value="Rx_N"/>
</dbReference>
<evidence type="ECO:0000313" key="11">
    <source>
        <dbReference type="EMBL" id="CAD6272862.1"/>
    </source>
</evidence>
<evidence type="ECO:0000256" key="4">
    <source>
        <dbReference type="ARBA" id="ARBA00022741"/>
    </source>
</evidence>
<feature type="domain" description="NB-ARC" evidence="7">
    <location>
        <begin position="178"/>
        <end position="276"/>
    </location>
</feature>
<keyword evidence="4" id="KW-0547">Nucleotide-binding</keyword>
<proteinExistence type="inferred from homology"/>
<dbReference type="PANTHER" id="PTHR19338">
    <property type="entry name" value="TRANSLOCASE OF INNER MITOCHONDRIAL MEMBRANE 13 HOMOLOG"/>
    <property type="match status" value="1"/>
</dbReference>
<dbReference type="InterPro" id="IPR032675">
    <property type="entry name" value="LRR_dom_sf"/>
</dbReference>
<dbReference type="Pfam" id="PF18052">
    <property type="entry name" value="Rx_N"/>
    <property type="match status" value="1"/>
</dbReference>
<name>A0A811RQI1_9POAL</name>
<dbReference type="SUPFAM" id="SSF52047">
    <property type="entry name" value="RNI-like"/>
    <property type="match status" value="1"/>
</dbReference>
<dbReference type="Pfam" id="PF00931">
    <property type="entry name" value="NB-ARC"/>
    <property type="match status" value="1"/>
</dbReference>
<dbReference type="PANTHER" id="PTHR19338:SF42">
    <property type="entry name" value="RX N-TERMINAL DOMAIN-CONTAINING PROTEIN"/>
    <property type="match status" value="1"/>
</dbReference>
<dbReference type="SUPFAM" id="SSF52540">
    <property type="entry name" value="P-loop containing nucleoside triphosphate hydrolases"/>
    <property type="match status" value="1"/>
</dbReference>
<evidence type="ECO:0000259" key="8">
    <source>
        <dbReference type="Pfam" id="PF18052"/>
    </source>
</evidence>
<dbReference type="Gene3D" id="3.80.10.10">
    <property type="entry name" value="Ribonuclease Inhibitor"/>
    <property type="match status" value="1"/>
</dbReference>
<accession>A0A811RQI1</accession>
<evidence type="ECO:0000259" key="9">
    <source>
        <dbReference type="Pfam" id="PF23559"/>
    </source>
</evidence>
<feature type="domain" description="Disease resistance protein winged helix" evidence="9">
    <location>
        <begin position="278"/>
        <end position="348"/>
    </location>
</feature>
<feature type="domain" description="Disease resistance N-terminal" evidence="8">
    <location>
        <begin position="13"/>
        <end position="98"/>
    </location>
</feature>
<dbReference type="Gene3D" id="1.20.5.4130">
    <property type="match status" value="1"/>
</dbReference>
<feature type="domain" description="Disease resistance R13L4/SHOC-2-like LRR" evidence="10">
    <location>
        <begin position="405"/>
        <end position="557"/>
    </location>
</feature>
<dbReference type="CDD" id="cd14798">
    <property type="entry name" value="RX-CC_like"/>
    <property type="match status" value="1"/>
</dbReference>
<dbReference type="Gene3D" id="3.40.50.300">
    <property type="entry name" value="P-loop containing nucleotide triphosphate hydrolases"/>
    <property type="match status" value="1"/>
</dbReference>
<dbReference type="GO" id="GO:0043531">
    <property type="term" value="F:ADP binding"/>
    <property type="evidence" value="ECO:0007669"/>
    <property type="project" value="InterPro"/>
</dbReference>
<keyword evidence="6" id="KW-0175">Coiled coil</keyword>
<reference evidence="11" key="1">
    <citation type="submission" date="2020-10" db="EMBL/GenBank/DDBJ databases">
        <authorList>
            <person name="Han B."/>
            <person name="Lu T."/>
            <person name="Zhao Q."/>
            <person name="Huang X."/>
            <person name="Zhao Y."/>
        </authorList>
    </citation>
    <scope>NUCLEOTIDE SEQUENCE</scope>
</reference>
<dbReference type="OrthoDB" id="682754at2759"/>
<dbReference type="Proteomes" id="UP000604825">
    <property type="component" value="Unassembled WGS sequence"/>
</dbReference>
<dbReference type="Pfam" id="PF23598">
    <property type="entry name" value="LRR_14"/>
    <property type="match status" value="1"/>
</dbReference>
<evidence type="ECO:0000259" key="7">
    <source>
        <dbReference type="Pfam" id="PF00931"/>
    </source>
</evidence>
<dbReference type="GO" id="GO:0051707">
    <property type="term" value="P:response to other organism"/>
    <property type="evidence" value="ECO:0007669"/>
    <property type="project" value="UniProtKB-ARBA"/>
</dbReference>
<dbReference type="EMBL" id="CAJGYO010000016">
    <property type="protein sequence ID" value="CAD6272862.1"/>
    <property type="molecule type" value="Genomic_DNA"/>
</dbReference>
<evidence type="ECO:0000256" key="6">
    <source>
        <dbReference type="ARBA" id="ARBA00023054"/>
    </source>
</evidence>
<organism evidence="11 12">
    <name type="scientific">Miscanthus lutarioriparius</name>
    <dbReference type="NCBI Taxonomy" id="422564"/>
    <lineage>
        <taxon>Eukaryota</taxon>
        <taxon>Viridiplantae</taxon>
        <taxon>Streptophyta</taxon>
        <taxon>Embryophyta</taxon>
        <taxon>Tracheophyta</taxon>
        <taxon>Spermatophyta</taxon>
        <taxon>Magnoliopsida</taxon>
        <taxon>Liliopsida</taxon>
        <taxon>Poales</taxon>
        <taxon>Poaceae</taxon>
        <taxon>PACMAD clade</taxon>
        <taxon>Panicoideae</taxon>
        <taxon>Andropogonodae</taxon>
        <taxon>Andropogoneae</taxon>
        <taxon>Saccharinae</taxon>
        <taxon>Miscanthus</taxon>
    </lineage>
</organism>
<sequence>MEGLLVSAATGTLKAVTVKLATLLGDEFKNMKDVRKEINPLSEEFNCIHAFLVEMSKEDNLTDKEKIWMTKVREMSYDIEDSLDDFMIHINNDDKSAKANGLSLIKKCKRLLDMMKAHQQISKAVHDFKTRIKEVGDRIQRYRTGVKSTCRDPNEVVDSRALVIFQEASELVGIDEPKNELISLLTEDGSSSQHQVKVVSIVGFGGLGKTTLANQVFQSLNNKFDCHTFVTVSRNPDMMKVLRTILSDNSGQEYTNTQAGDVQHLVKKISNFLQDKSIFREDYEIRKERLVLRWIAEGFIREDGFTQYELGEKCFNELINKSLIEPWTSKRSGTLISCRVHDTILEFIVSKAMEENFVTLFGVPNITVDPRRKIRHLSLQTGMKSVMMDSGTCKPCSGWKTSVWSQIPNFTQELCQLRNLRTLRVWTDVFTKDLASSLCTLGMGSLNSLTIGTNEESMNFVMEPWNPSPINLKLLEILGIQLPRIPRWIGSLDNLQHLGLNVDQLGPADVGLLGRLSALSSLCLWVMIEVADRLSSSQEAQRVKISGAHGFPSLRMF</sequence>
<dbReference type="InterPro" id="IPR058922">
    <property type="entry name" value="WHD_DRP"/>
</dbReference>